<dbReference type="AlphaFoldDB" id="A0A517WYE7"/>
<keyword evidence="1" id="KW-1133">Transmembrane helix</keyword>
<evidence type="ECO:0000313" key="3">
    <source>
        <dbReference type="Proteomes" id="UP000318384"/>
    </source>
</evidence>
<keyword evidence="1" id="KW-0812">Transmembrane</keyword>
<accession>A0A517WYE7</accession>
<keyword evidence="1" id="KW-0472">Membrane</keyword>
<sequence length="124" mass="14146">MGGVVGVCGVIILLGILYYLFVKGIPDSKVTLILLFVFNVIGLFWSKITLAYYLNHFMLRTFIYLFSIPEGFLLAALINKDNKQTKRVKFYVIAGCITVLCIMWQEFAWMPKLFALPELPRKSG</sequence>
<proteinExistence type="predicted"/>
<evidence type="ECO:0000256" key="1">
    <source>
        <dbReference type="SAM" id="Phobius"/>
    </source>
</evidence>
<feature type="transmembrane region" description="Helical" evidence="1">
    <location>
        <begin position="90"/>
        <end position="110"/>
    </location>
</feature>
<dbReference type="Proteomes" id="UP000318384">
    <property type="component" value="Chromosome"/>
</dbReference>
<feature type="transmembrane region" description="Helical" evidence="1">
    <location>
        <begin position="61"/>
        <end position="78"/>
    </location>
</feature>
<feature type="transmembrane region" description="Helical" evidence="1">
    <location>
        <begin position="6"/>
        <end position="25"/>
    </location>
</feature>
<protein>
    <submittedName>
        <fullName evidence="2">Uncharacterized protein</fullName>
    </submittedName>
</protein>
<gene>
    <name evidence="2" type="ORF">V202x_36760</name>
</gene>
<feature type="transmembrane region" description="Helical" evidence="1">
    <location>
        <begin position="32"/>
        <end position="55"/>
    </location>
</feature>
<organism evidence="2 3">
    <name type="scientific">Gimesia aquarii</name>
    <dbReference type="NCBI Taxonomy" id="2527964"/>
    <lineage>
        <taxon>Bacteria</taxon>
        <taxon>Pseudomonadati</taxon>
        <taxon>Planctomycetota</taxon>
        <taxon>Planctomycetia</taxon>
        <taxon>Planctomycetales</taxon>
        <taxon>Planctomycetaceae</taxon>
        <taxon>Gimesia</taxon>
    </lineage>
</organism>
<reference evidence="2 3" key="1">
    <citation type="submission" date="2019-03" db="EMBL/GenBank/DDBJ databases">
        <title>Deep-cultivation of Planctomycetes and their phenomic and genomic characterization uncovers novel biology.</title>
        <authorList>
            <person name="Wiegand S."/>
            <person name="Jogler M."/>
            <person name="Boedeker C."/>
            <person name="Pinto D."/>
            <person name="Vollmers J."/>
            <person name="Rivas-Marin E."/>
            <person name="Kohn T."/>
            <person name="Peeters S.H."/>
            <person name="Heuer A."/>
            <person name="Rast P."/>
            <person name="Oberbeckmann S."/>
            <person name="Bunk B."/>
            <person name="Jeske O."/>
            <person name="Meyerdierks A."/>
            <person name="Storesund J.E."/>
            <person name="Kallscheuer N."/>
            <person name="Luecker S."/>
            <person name="Lage O.M."/>
            <person name="Pohl T."/>
            <person name="Merkel B.J."/>
            <person name="Hornburger P."/>
            <person name="Mueller R.-W."/>
            <person name="Bruemmer F."/>
            <person name="Labrenz M."/>
            <person name="Spormann A.M."/>
            <person name="Op den Camp H."/>
            <person name="Overmann J."/>
            <person name="Amann R."/>
            <person name="Jetten M.S.M."/>
            <person name="Mascher T."/>
            <person name="Medema M.H."/>
            <person name="Devos D.P."/>
            <person name="Kaster A.-K."/>
            <person name="Ovreas L."/>
            <person name="Rohde M."/>
            <person name="Galperin M.Y."/>
            <person name="Jogler C."/>
        </authorList>
    </citation>
    <scope>NUCLEOTIDE SEQUENCE [LARGE SCALE GENOMIC DNA]</scope>
    <source>
        <strain evidence="2 3">V202</strain>
    </source>
</reference>
<dbReference type="EMBL" id="CP037422">
    <property type="protein sequence ID" value="QDU10277.1"/>
    <property type="molecule type" value="Genomic_DNA"/>
</dbReference>
<keyword evidence="3" id="KW-1185">Reference proteome</keyword>
<name>A0A517WYE7_9PLAN</name>
<evidence type="ECO:0000313" key="2">
    <source>
        <dbReference type="EMBL" id="QDU10277.1"/>
    </source>
</evidence>